<evidence type="ECO:0000256" key="4">
    <source>
        <dbReference type="SAM" id="MobiDB-lite"/>
    </source>
</evidence>
<feature type="region of interest" description="Disordered" evidence="4">
    <location>
        <begin position="373"/>
        <end position="408"/>
    </location>
</feature>
<dbReference type="SUPFAM" id="SSF52172">
    <property type="entry name" value="CheY-like"/>
    <property type="match status" value="1"/>
</dbReference>
<feature type="domain" description="Response regulatory" evidence="6">
    <location>
        <begin position="4"/>
        <end position="121"/>
    </location>
</feature>
<dbReference type="PANTHER" id="PTHR43384">
    <property type="entry name" value="SEPTUM SITE-DETERMINING PROTEIN MIND HOMOLOG, CHLOROPLASTIC-RELATED"/>
    <property type="match status" value="1"/>
</dbReference>
<evidence type="ECO:0000313" key="7">
    <source>
        <dbReference type="EMBL" id="GAA4725253.1"/>
    </source>
</evidence>
<dbReference type="EMBL" id="BAABID010000007">
    <property type="protein sequence ID" value="GAA4725253.1"/>
    <property type="molecule type" value="Genomic_DNA"/>
</dbReference>
<reference evidence="8" key="1">
    <citation type="journal article" date="2019" name="Int. J. Syst. Evol. Microbiol.">
        <title>The Global Catalogue of Microorganisms (GCM) 10K type strain sequencing project: providing services to taxonomists for standard genome sequencing and annotation.</title>
        <authorList>
            <consortium name="The Broad Institute Genomics Platform"/>
            <consortium name="The Broad Institute Genome Sequencing Center for Infectious Disease"/>
            <person name="Wu L."/>
            <person name="Ma J."/>
        </authorList>
    </citation>
    <scope>NUCLEOTIDE SEQUENCE [LARGE SCALE GENOMIC DNA]</scope>
    <source>
        <strain evidence="8">JCM 18063</strain>
    </source>
</reference>
<dbReference type="InterPro" id="IPR011006">
    <property type="entry name" value="CheY-like_superfamily"/>
</dbReference>
<dbReference type="SUPFAM" id="SSF52540">
    <property type="entry name" value="P-loop containing nucleoside triphosphate hydrolases"/>
    <property type="match status" value="1"/>
</dbReference>
<dbReference type="InterPro" id="IPR002586">
    <property type="entry name" value="CobQ/CobB/MinD/ParA_Nub-bd_dom"/>
</dbReference>
<evidence type="ECO:0000256" key="2">
    <source>
        <dbReference type="ARBA" id="ARBA00022840"/>
    </source>
</evidence>
<dbReference type="InterPro" id="IPR001789">
    <property type="entry name" value="Sig_transdc_resp-reg_receiver"/>
</dbReference>
<dbReference type="InterPro" id="IPR027417">
    <property type="entry name" value="P-loop_NTPase"/>
</dbReference>
<dbReference type="PANTHER" id="PTHR43384:SF6">
    <property type="entry name" value="SEPTUM SITE-DETERMINING PROTEIN MIND HOMOLOG, CHLOROPLASTIC"/>
    <property type="match status" value="1"/>
</dbReference>
<keyword evidence="8" id="KW-1185">Reference proteome</keyword>
<gene>
    <name evidence="7" type="ORF">GCM10023216_14460</name>
</gene>
<evidence type="ECO:0000256" key="3">
    <source>
        <dbReference type="PROSITE-ProRule" id="PRU00169"/>
    </source>
</evidence>
<evidence type="ECO:0000313" key="8">
    <source>
        <dbReference type="Proteomes" id="UP001500956"/>
    </source>
</evidence>
<comment type="caution">
    <text evidence="7">The sequence shown here is derived from an EMBL/GenBank/DDBJ whole genome shotgun (WGS) entry which is preliminary data.</text>
</comment>
<name>A0ABP8YD62_9MICO</name>
<keyword evidence="1" id="KW-0547">Nucleotide-binding</keyword>
<dbReference type="RefSeq" id="WP_172153428.1">
    <property type="nucleotide sequence ID" value="NZ_BAABID010000007.1"/>
</dbReference>
<accession>A0ABP8YD62</accession>
<dbReference type="PROSITE" id="PS50110">
    <property type="entry name" value="RESPONSE_REGULATORY"/>
    <property type="match status" value="1"/>
</dbReference>
<keyword evidence="5" id="KW-1133">Transmembrane helix</keyword>
<dbReference type="InterPro" id="IPR050625">
    <property type="entry name" value="ParA/MinD_ATPase"/>
</dbReference>
<feature type="modified residue" description="4-aspartylphosphate" evidence="3">
    <location>
        <position position="56"/>
    </location>
</feature>
<dbReference type="Gene3D" id="3.40.50.300">
    <property type="entry name" value="P-loop containing nucleotide triphosphate hydrolases"/>
    <property type="match status" value="1"/>
</dbReference>
<dbReference type="Proteomes" id="UP001500956">
    <property type="component" value="Unassembled WGS sequence"/>
</dbReference>
<sequence>MATKVLLVTLDPRVREHFGNVLAESDVFEIVAVAPDGASARTVLEREPDVAVVVVDEGAEAGNGHGVARSIAVTAPLVGVVMLVPTADPQSLSRAMDVGARSVVSHGAGLEEVTARLESVATWSGAARATVGSERAANRAGEVLVVAGAKGGVGTSTLALLLAQATAQRQTVTAVDFDLGAGDLAGFAGVSTRRSVVDLAEVSGEITGRMLRETSYELTGGVRLLPAPTDGERGEEMSGPAARAIVGGLRYESDLAVVDVGSHLDDATASVLEFADRALLVVNPSLPALRAARRTLTQWDRLAIRRPESVQLVLNRRTPRDEVTRQLAERIVERPVAFTIPDGGQPFESAMNTATLLEAQTPVHRAVAEVVARPATQAESPGTTDPDGSTPTATRRRGRRRSATAAGERGQAAMEFPVIIALALALLLVCAQGLAWASGLMVARAAAQEGARTVGIAQSYDGSVAQQAREDVRERLPEGLRDTAVIRVSQGSVDVRVRSTPVIPGLRFSASSSADVFEER</sequence>
<proteinExistence type="predicted"/>
<evidence type="ECO:0000259" key="6">
    <source>
        <dbReference type="PROSITE" id="PS50110"/>
    </source>
</evidence>
<feature type="compositionally biased region" description="Low complexity" evidence="4">
    <location>
        <begin position="380"/>
        <end position="393"/>
    </location>
</feature>
<evidence type="ECO:0000256" key="1">
    <source>
        <dbReference type="ARBA" id="ARBA00022741"/>
    </source>
</evidence>
<keyword evidence="5" id="KW-0472">Membrane</keyword>
<feature type="transmembrane region" description="Helical" evidence="5">
    <location>
        <begin position="418"/>
        <end position="443"/>
    </location>
</feature>
<protein>
    <recommendedName>
        <fullName evidence="6">Response regulatory domain-containing protein</fullName>
    </recommendedName>
</protein>
<keyword evidence="5" id="KW-0812">Transmembrane</keyword>
<dbReference type="SMART" id="SM00448">
    <property type="entry name" value="REC"/>
    <property type="match status" value="1"/>
</dbReference>
<keyword evidence="3" id="KW-0597">Phosphoprotein</keyword>
<organism evidence="7 8">
    <name type="scientific">Isoptericola chiayiensis</name>
    <dbReference type="NCBI Taxonomy" id="579446"/>
    <lineage>
        <taxon>Bacteria</taxon>
        <taxon>Bacillati</taxon>
        <taxon>Actinomycetota</taxon>
        <taxon>Actinomycetes</taxon>
        <taxon>Micrococcales</taxon>
        <taxon>Promicromonosporaceae</taxon>
        <taxon>Isoptericola</taxon>
    </lineage>
</organism>
<dbReference type="Gene3D" id="3.40.50.2300">
    <property type="match status" value="1"/>
</dbReference>
<keyword evidence="2" id="KW-0067">ATP-binding</keyword>
<dbReference type="Pfam" id="PF01656">
    <property type="entry name" value="CbiA"/>
    <property type="match status" value="1"/>
</dbReference>
<evidence type="ECO:0000256" key="5">
    <source>
        <dbReference type="SAM" id="Phobius"/>
    </source>
</evidence>